<feature type="transmembrane region" description="Helical" evidence="3">
    <location>
        <begin position="108"/>
        <end position="128"/>
    </location>
</feature>
<keyword evidence="3" id="KW-1133">Transmembrane helix</keyword>
<feature type="region of interest" description="Disordered" evidence="2">
    <location>
        <begin position="210"/>
        <end position="247"/>
    </location>
</feature>
<dbReference type="EMBL" id="JANBOH010000009">
    <property type="protein sequence ID" value="KAJ1648221.1"/>
    <property type="molecule type" value="Genomic_DNA"/>
</dbReference>
<comment type="caution">
    <text evidence="5">The sequence shown here is derived from an EMBL/GenBank/DDBJ whole genome shotgun (WGS) entry which is preliminary data.</text>
</comment>
<feature type="coiled-coil region" evidence="1">
    <location>
        <begin position="266"/>
        <end position="293"/>
    </location>
</feature>
<keyword evidence="1" id="KW-0175">Coiled coil</keyword>
<evidence type="ECO:0000256" key="2">
    <source>
        <dbReference type="SAM" id="MobiDB-lite"/>
    </source>
</evidence>
<dbReference type="Pfam" id="PF04982">
    <property type="entry name" value="TM_HPP"/>
    <property type="match status" value="1"/>
</dbReference>
<dbReference type="Proteomes" id="UP001145021">
    <property type="component" value="Unassembled WGS sequence"/>
</dbReference>
<accession>A0A9W7XMZ4</accession>
<name>A0A9W7XMZ4_9FUNG</name>
<feature type="transmembrane region" description="Helical" evidence="3">
    <location>
        <begin position="79"/>
        <end position="96"/>
    </location>
</feature>
<dbReference type="PANTHER" id="PTHR33741:SF5">
    <property type="entry name" value="TRANSMEMBRANE PROTEIN DDB_G0269096-RELATED"/>
    <property type="match status" value="1"/>
</dbReference>
<keyword evidence="3" id="KW-0812">Transmembrane</keyword>
<dbReference type="PANTHER" id="PTHR33741">
    <property type="entry name" value="TRANSMEMBRANE PROTEIN DDB_G0269096-RELATED"/>
    <property type="match status" value="1"/>
</dbReference>
<feature type="domain" description="HPP transmembrane region" evidence="4">
    <location>
        <begin position="21"/>
        <end position="177"/>
    </location>
</feature>
<reference evidence="5" key="1">
    <citation type="submission" date="2022-07" db="EMBL/GenBank/DDBJ databases">
        <title>Phylogenomic reconstructions and comparative analyses of Kickxellomycotina fungi.</title>
        <authorList>
            <person name="Reynolds N.K."/>
            <person name="Stajich J.E."/>
            <person name="Barry K."/>
            <person name="Grigoriev I.V."/>
            <person name="Crous P."/>
            <person name="Smith M.E."/>
        </authorList>
    </citation>
    <scope>NUCLEOTIDE SEQUENCE</scope>
    <source>
        <strain evidence="5">NBRC 105413</strain>
    </source>
</reference>
<dbReference type="InterPro" id="IPR058581">
    <property type="entry name" value="TM_HPP"/>
</dbReference>
<evidence type="ECO:0000313" key="5">
    <source>
        <dbReference type="EMBL" id="KAJ1648221.1"/>
    </source>
</evidence>
<evidence type="ECO:0000256" key="1">
    <source>
        <dbReference type="SAM" id="Coils"/>
    </source>
</evidence>
<gene>
    <name evidence="5" type="ORF">LPJ64_000482</name>
</gene>
<sequence length="312" mass="34315">MRGAQHYKGQIKPPPPVLIWSLYSGFTSFIAMAVIGMIHKYGAAIKDHNLPFAIAPTGASAVLLFAVPSSPLAQPRNVIIGHVIAAQMGVFMYKAFENVETSLEWLPGALAVGLAIFFMGLTNCYHPPAGATAYLSGYFSADVKRVGWWFPLFPVMPVVLIMVGVAMIVNNVCRVYPMYWFTTVHFKEHKAEAQLEEAVEQMDKVKDIKQEGDDDDDEGGDNQGDGITTDDEDSERGSGDSETSSCVVDIQDEVNSIAGNEGEAQLAWMQARIHELEHELNSLRAKHAEHASRHAENTVKHAKTYQVGMLHQ</sequence>
<dbReference type="AlphaFoldDB" id="A0A9W7XMZ4"/>
<keyword evidence="3" id="KW-0472">Membrane</keyword>
<feature type="transmembrane region" description="Helical" evidence="3">
    <location>
        <begin position="17"/>
        <end position="38"/>
    </location>
</feature>
<feature type="transmembrane region" description="Helical" evidence="3">
    <location>
        <begin position="50"/>
        <end position="67"/>
    </location>
</feature>
<keyword evidence="6" id="KW-1185">Reference proteome</keyword>
<feature type="transmembrane region" description="Helical" evidence="3">
    <location>
        <begin position="148"/>
        <end position="169"/>
    </location>
</feature>
<protein>
    <recommendedName>
        <fullName evidence="4">HPP transmembrane region domain-containing protein</fullName>
    </recommendedName>
</protein>
<evidence type="ECO:0000313" key="6">
    <source>
        <dbReference type="Proteomes" id="UP001145021"/>
    </source>
</evidence>
<proteinExistence type="predicted"/>
<evidence type="ECO:0000259" key="4">
    <source>
        <dbReference type="Pfam" id="PF04982"/>
    </source>
</evidence>
<organism evidence="5 6">
    <name type="scientific">Coemansia asiatica</name>
    <dbReference type="NCBI Taxonomy" id="1052880"/>
    <lineage>
        <taxon>Eukaryota</taxon>
        <taxon>Fungi</taxon>
        <taxon>Fungi incertae sedis</taxon>
        <taxon>Zoopagomycota</taxon>
        <taxon>Kickxellomycotina</taxon>
        <taxon>Kickxellomycetes</taxon>
        <taxon>Kickxellales</taxon>
        <taxon>Kickxellaceae</taxon>
        <taxon>Coemansia</taxon>
    </lineage>
</organism>
<dbReference type="InterPro" id="IPR007065">
    <property type="entry name" value="HPP"/>
</dbReference>
<evidence type="ECO:0000256" key="3">
    <source>
        <dbReference type="SAM" id="Phobius"/>
    </source>
</evidence>